<gene>
    <name evidence="1" type="ORF">FSP39_015219</name>
</gene>
<accession>A0AA88YT74</accession>
<organism evidence="1 2">
    <name type="scientific">Pinctada imbricata</name>
    <name type="common">Atlantic pearl-oyster</name>
    <name type="synonym">Pinctada martensii</name>
    <dbReference type="NCBI Taxonomy" id="66713"/>
    <lineage>
        <taxon>Eukaryota</taxon>
        <taxon>Metazoa</taxon>
        <taxon>Spiralia</taxon>
        <taxon>Lophotrochozoa</taxon>
        <taxon>Mollusca</taxon>
        <taxon>Bivalvia</taxon>
        <taxon>Autobranchia</taxon>
        <taxon>Pteriomorphia</taxon>
        <taxon>Pterioida</taxon>
        <taxon>Pterioidea</taxon>
        <taxon>Pteriidae</taxon>
        <taxon>Pinctada</taxon>
    </lineage>
</organism>
<evidence type="ECO:0000313" key="1">
    <source>
        <dbReference type="EMBL" id="KAK3105016.1"/>
    </source>
</evidence>
<dbReference type="EMBL" id="VSWD01000004">
    <property type="protein sequence ID" value="KAK3105016.1"/>
    <property type="molecule type" value="Genomic_DNA"/>
</dbReference>
<proteinExistence type="predicted"/>
<dbReference type="AlphaFoldDB" id="A0AA88YT74"/>
<reference evidence="1" key="1">
    <citation type="submission" date="2019-08" db="EMBL/GenBank/DDBJ databases">
        <title>The improved chromosome-level genome for the pearl oyster Pinctada fucata martensii using PacBio sequencing and Hi-C.</title>
        <authorList>
            <person name="Zheng Z."/>
        </authorList>
    </citation>
    <scope>NUCLEOTIDE SEQUENCE</scope>
    <source>
        <strain evidence="1">ZZ-2019</strain>
        <tissue evidence="1">Adductor muscle</tissue>
    </source>
</reference>
<comment type="caution">
    <text evidence="1">The sequence shown here is derived from an EMBL/GenBank/DDBJ whole genome shotgun (WGS) entry which is preliminary data.</text>
</comment>
<dbReference type="Proteomes" id="UP001186944">
    <property type="component" value="Unassembled WGS sequence"/>
</dbReference>
<dbReference type="SUPFAM" id="SSF54637">
    <property type="entry name" value="Thioesterase/thiol ester dehydrase-isomerase"/>
    <property type="match status" value="3"/>
</dbReference>
<dbReference type="PANTHER" id="PTHR34487">
    <property type="entry name" value="ACYL-ACP THIOESTERASE"/>
    <property type="match status" value="1"/>
</dbReference>
<dbReference type="PANTHER" id="PTHR34487:SF1">
    <property type="entry name" value="ACYL-ACP THIOESTERASE"/>
    <property type="match status" value="1"/>
</dbReference>
<dbReference type="InterPro" id="IPR029069">
    <property type="entry name" value="HotDog_dom_sf"/>
</dbReference>
<dbReference type="Gene3D" id="3.10.129.10">
    <property type="entry name" value="Hotdog Thioesterase"/>
    <property type="match status" value="3"/>
</dbReference>
<keyword evidence="2" id="KW-1185">Reference proteome</keyword>
<protein>
    <submittedName>
        <fullName evidence="1">Uncharacterized protein</fullName>
    </submittedName>
</protein>
<name>A0AA88YT74_PINIB</name>
<sequence>MLSPEESDRHSERTGGWGPVFSKAVWTGPVMESRRHSRSECKEMERRGFELISIDVQKGELILKHPGACVADFDIDYQPKVWVMMGWTFSARLFAHSQPIGQTKERTFLDNLQLTKDRLVFIRASEVIFTKAMYSSKIDKTPLFIKISGGYVGKTSVCSTAEVKSSSGELLITNTDRVITVDLVNRKPIPIPDWFRERNYRTYHEQPIIFMNVIRPYGVKHKKMRVHWSDLDFNVHATWYTYVLMTINAASLLVKDGQLRHFRENKSRGLYKLQLQFLGESVEGDELDVYVWEDTETYIMKCDVCRYGVSIFQGTFEAMERLGLELVSMNVENGEKIIKHPGASVTDFDIDCQPKIWVMMGWIFSARSFINAHQLNQTAGRQLAKEKLFFIRASEVEFTKAVYSSKTDRRPLYIKLSEGHIGNSSFSSIAEVTSPSGEILVKSSERIITVDLVTRKPSPIPDWYRQRKKHKQQGHPVHFEKFVRPLGVKHKNMRVHLSDLDFNAHATWSTYVMMTIETASLLVKEGQLRHFRENKLRGLHKVQLQFLGESVEGDELDVFVWMDSQTYIMRSDVCKNGESICQCSFEFFKD</sequence>
<evidence type="ECO:0000313" key="2">
    <source>
        <dbReference type="Proteomes" id="UP001186944"/>
    </source>
</evidence>